<evidence type="ECO:0000313" key="1">
    <source>
        <dbReference type="EMBL" id="CAG7831218.1"/>
    </source>
</evidence>
<reference evidence="1" key="1">
    <citation type="submission" date="2021-06" db="EMBL/GenBank/DDBJ databases">
        <authorList>
            <person name="Hodson N. C."/>
            <person name="Mongue J. A."/>
            <person name="Jaron S. K."/>
        </authorList>
    </citation>
    <scope>NUCLEOTIDE SEQUENCE</scope>
</reference>
<accession>A0A8J2LGD6</accession>
<dbReference type="Proteomes" id="UP000708208">
    <property type="component" value="Unassembled WGS sequence"/>
</dbReference>
<sequence length="234" mass="26660">MEKNPTVKYACLEQTTNAILEKYGPPTDCSIVGQFLIANHSTLVDLSLGGEGFKLEGLNRTQVGQIKQLKLSHLLCSFDTEGLEDILDDQRKLKHLTFKDVDKQKLSWELLPRMLKYAATNSKKLKEFSIYFYSETETDSIPIDLVYSGEDFRKCHHLQSLILGIVACSEKEKLAPEFVRIHSLPRSLVEISITCHDFKRSDFDLLGNCIHEFKNLERMQSSSTWSMTTTNCSS</sequence>
<organism evidence="1 2">
    <name type="scientific">Allacma fusca</name>
    <dbReference type="NCBI Taxonomy" id="39272"/>
    <lineage>
        <taxon>Eukaryota</taxon>
        <taxon>Metazoa</taxon>
        <taxon>Ecdysozoa</taxon>
        <taxon>Arthropoda</taxon>
        <taxon>Hexapoda</taxon>
        <taxon>Collembola</taxon>
        <taxon>Symphypleona</taxon>
        <taxon>Sminthuridae</taxon>
        <taxon>Allacma</taxon>
    </lineage>
</organism>
<protein>
    <submittedName>
        <fullName evidence="1">Uncharacterized protein</fullName>
    </submittedName>
</protein>
<proteinExistence type="predicted"/>
<dbReference type="AlphaFoldDB" id="A0A8J2LGD6"/>
<evidence type="ECO:0000313" key="2">
    <source>
        <dbReference type="Proteomes" id="UP000708208"/>
    </source>
</evidence>
<dbReference type="EMBL" id="CAJVCH010559402">
    <property type="protein sequence ID" value="CAG7831218.1"/>
    <property type="molecule type" value="Genomic_DNA"/>
</dbReference>
<keyword evidence="2" id="KW-1185">Reference proteome</keyword>
<comment type="caution">
    <text evidence="1">The sequence shown here is derived from an EMBL/GenBank/DDBJ whole genome shotgun (WGS) entry which is preliminary data.</text>
</comment>
<gene>
    <name evidence="1" type="ORF">AFUS01_LOCUS40971</name>
</gene>
<name>A0A8J2LGD6_9HEXA</name>